<gene>
    <name evidence="4" type="primary">ltaE_1</name>
    <name evidence="4" type="ORF">NCTC12961_02064</name>
</gene>
<dbReference type="GO" id="GO:0006545">
    <property type="term" value="P:glycine biosynthetic process"/>
    <property type="evidence" value="ECO:0007669"/>
    <property type="project" value="TreeGrafter"/>
</dbReference>
<dbReference type="Gene3D" id="3.90.1150.10">
    <property type="entry name" value="Aspartate Aminotransferase, domain 1"/>
    <property type="match status" value="1"/>
</dbReference>
<reference evidence="4 5" key="1">
    <citation type="submission" date="2018-06" db="EMBL/GenBank/DDBJ databases">
        <authorList>
            <consortium name="Pathogen Informatics"/>
            <person name="Doyle S."/>
        </authorList>
    </citation>
    <scope>NUCLEOTIDE SEQUENCE [LARGE SCALE GENOMIC DNA]</scope>
    <source>
        <strain evidence="4 5">NCTC12961</strain>
    </source>
</reference>
<dbReference type="STRING" id="82996.ADP72_02205"/>
<dbReference type="AlphaFoldDB" id="A0A2X4UAM1"/>
<evidence type="ECO:0000256" key="1">
    <source>
        <dbReference type="ARBA" id="ARBA00001933"/>
    </source>
</evidence>
<proteinExistence type="predicted"/>
<dbReference type="EC" id="4.1.2.48" evidence="4"/>
<dbReference type="InterPro" id="IPR015422">
    <property type="entry name" value="PyrdxlP-dep_Trfase_small"/>
</dbReference>
<evidence type="ECO:0000313" key="4">
    <source>
        <dbReference type="EMBL" id="SQI36223.1"/>
    </source>
</evidence>
<dbReference type="Proteomes" id="UP000248897">
    <property type="component" value="Chromosome 1"/>
</dbReference>
<dbReference type="SUPFAM" id="SSF53383">
    <property type="entry name" value="PLP-dependent transferases"/>
    <property type="match status" value="1"/>
</dbReference>
<name>A0A2X4UAM1_SERPL</name>
<dbReference type="InterPro" id="IPR001597">
    <property type="entry name" value="ArAA_b-elim_lyase/Thr_aldolase"/>
</dbReference>
<organism evidence="4 5">
    <name type="scientific">Serratia plymuthica</name>
    <dbReference type="NCBI Taxonomy" id="82996"/>
    <lineage>
        <taxon>Bacteria</taxon>
        <taxon>Pseudomonadati</taxon>
        <taxon>Pseudomonadota</taxon>
        <taxon>Gammaproteobacteria</taxon>
        <taxon>Enterobacterales</taxon>
        <taxon>Yersiniaceae</taxon>
        <taxon>Serratia</taxon>
    </lineage>
</organism>
<dbReference type="GO" id="GO:0006567">
    <property type="term" value="P:L-threonine catabolic process"/>
    <property type="evidence" value="ECO:0007669"/>
    <property type="project" value="TreeGrafter"/>
</dbReference>
<keyword evidence="4" id="KW-0456">Lyase</keyword>
<dbReference type="InterPro" id="IPR015424">
    <property type="entry name" value="PyrdxlP-dep_Trfase"/>
</dbReference>
<dbReference type="EMBL" id="LS483469">
    <property type="protein sequence ID" value="SQI36223.1"/>
    <property type="molecule type" value="Genomic_DNA"/>
</dbReference>
<dbReference type="PANTHER" id="PTHR48097">
    <property type="entry name" value="L-THREONINE ALDOLASE-RELATED"/>
    <property type="match status" value="1"/>
</dbReference>
<dbReference type="GO" id="GO:0005829">
    <property type="term" value="C:cytosol"/>
    <property type="evidence" value="ECO:0007669"/>
    <property type="project" value="TreeGrafter"/>
</dbReference>
<dbReference type="Pfam" id="PF01212">
    <property type="entry name" value="Beta_elim_lyase"/>
    <property type="match status" value="1"/>
</dbReference>
<dbReference type="GO" id="GO:0008732">
    <property type="term" value="F:L-allo-threonine aldolase activity"/>
    <property type="evidence" value="ECO:0007669"/>
    <property type="project" value="TreeGrafter"/>
</dbReference>
<evidence type="ECO:0000256" key="2">
    <source>
        <dbReference type="ARBA" id="ARBA00022898"/>
    </source>
</evidence>
<comment type="cofactor">
    <cofactor evidence="1">
        <name>pyridoxal 5'-phosphate</name>
        <dbReference type="ChEBI" id="CHEBI:597326"/>
    </cofactor>
</comment>
<keyword evidence="2" id="KW-0663">Pyridoxal phosphate</keyword>
<dbReference type="PANTHER" id="PTHR48097:SF9">
    <property type="entry name" value="L-THREONINE ALDOLASE"/>
    <property type="match status" value="1"/>
</dbReference>
<accession>A0A2X4UAM1</accession>
<feature type="domain" description="Aromatic amino acid beta-eliminating lyase/threonine aldolase" evidence="3">
    <location>
        <begin position="1"/>
        <end position="61"/>
    </location>
</feature>
<sequence>MTGGGLRQAGILAAAGLYALEHNVERLRDDHDNAKWLEQQLQGMGVEVAEPGAQTNVLYLRQSPELAAKLGPWMRERGVLISSGPLTRILTHLDVSRQDLQQVVDLWREFLRQHA</sequence>
<evidence type="ECO:0000259" key="3">
    <source>
        <dbReference type="Pfam" id="PF01212"/>
    </source>
</evidence>
<protein>
    <submittedName>
        <fullName evidence="4">Low specificity L-threonine aldolase</fullName>
        <ecNumber evidence="4">4.1.2.48</ecNumber>
    </submittedName>
</protein>
<evidence type="ECO:0000313" key="5">
    <source>
        <dbReference type="Proteomes" id="UP000248897"/>
    </source>
</evidence>